<dbReference type="InterPro" id="IPR036770">
    <property type="entry name" value="Ankyrin_rpt-contain_sf"/>
</dbReference>
<dbReference type="Proteomes" id="UP000541154">
    <property type="component" value="Unassembled WGS sequence"/>
</dbReference>
<evidence type="ECO:0000256" key="3">
    <source>
        <dbReference type="PROSITE-ProRule" id="PRU00023"/>
    </source>
</evidence>
<dbReference type="PROSITE" id="PS50297">
    <property type="entry name" value="ANK_REP_REGION"/>
    <property type="match status" value="1"/>
</dbReference>
<keyword evidence="1" id="KW-0677">Repeat</keyword>
<dbReference type="AlphaFoldDB" id="A0A8H6A3A7"/>
<proteinExistence type="predicted"/>
<dbReference type="SUPFAM" id="SSF48403">
    <property type="entry name" value="Ankyrin repeat"/>
    <property type="match status" value="1"/>
</dbReference>
<keyword evidence="5" id="KW-1185">Reference proteome</keyword>
<accession>A0A8H6A3A7</accession>
<keyword evidence="2 3" id="KW-0040">ANK repeat</keyword>
<gene>
    <name evidence="4" type="ORF">ETB97_001803</name>
</gene>
<dbReference type="InterPro" id="IPR002110">
    <property type="entry name" value="Ankyrin_rpt"/>
</dbReference>
<dbReference type="EMBL" id="SPNV01000137">
    <property type="protein sequence ID" value="KAF5860214.1"/>
    <property type="molecule type" value="Genomic_DNA"/>
</dbReference>
<dbReference type="PANTHER" id="PTHR24198:SF165">
    <property type="entry name" value="ANKYRIN REPEAT-CONTAINING PROTEIN-RELATED"/>
    <property type="match status" value="1"/>
</dbReference>
<evidence type="ECO:0000256" key="1">
    <source>
        <dbReference type="ARBA" id="ARBA00022737"/>
    </source>
</evidence>
<feature type="repeat" description="ANK" evidence="3">
    <location>
        <begin position="187"/>
        <end position="208"/>
    </location>
</feature>
<sequence>MVDQLQSDISAESWRPFPFRIRTEMPLLLGHRLVRPSWTERTVCGKSHTCRRLLQEGTDAEVKEEDGLDQTPLKIVAVNSANNTLELLLAHGKSVTLPTTNGVDINAQDRNSRNALVTAASKDHTTIVDEPGMDVNCEDTYERTALWNMGGITPLSIATLAGVKDTVEDFLPLCHLAIVDPNSEDEFGQTPLMMAAMDGHTEIVKCLLPIEGVNPNAKNF</sequence>
<organism evidence="4 5">
    <name type="scientific">Petromyces alliaceus</name>
    <name type="common">Aspergillus alliaceus</name>
    <dbReference type="NCBI Taxonomy" id="209559"/>
    <lineage>
        <taxon>Eukaryota</taxon>
        <taxon>Fungi</taxon>
        <taxon>Dikarya</taxon>
        <taxon>Ascomycota</taxon>
        <taxon>Pezizomycotina</taxon>
        <taxon>Eurotiomycetes</taxon>
        <taxon>Eurotiomycetidae</taxon>
        <taxon>Eurotiales</taxon>
        <taxon>Aspergillaceae</taxon>
        <taxon>Aspergillus</taxon>
        <taxon>Aspergillus subgen. Circumdati</taxon>
    </lineage>
</organism>
<name>A0A8H6A3A7_PETAA</name>
<evidence type="ECO:0000313" key="5">
    <source>
        <dbReference type="Proteomes" id="UP000541154"/>
    </source>
</evidence>
<evidence type="ECO:0000313" key="4">
    <source>
        <dbReference type="EMBL" id="KAF5860214.1"/>
    </source>
</evidence>
<protein>
    <submittedName>
        <fullName evidence="4">Uncharacterized protein</fullName>
    </submittedName>
</protein>
<evidence type="ECO:0000256" key="2">
    <source>
        <dbReference type="ARBA" id="ARBA00023043"/>
    </source>
</evidence>
<reference evidence="4 5" key="1">
    <citation type="submission" date="2019-04" db="EMBL/GenBank/DDBJ databases">
        <title>Aspergillus burnettii sp. nov., novel species from soil in southeast Queensland.</title>
        <authorList>
            <person name="Gilchrist C.L.M."/>
            <person name="Pitt J.I."/>
            <person name="Lange L."/>
            <person name="Lacey H.J."/>
            <person name="Vuong D."/>
            <person name="Midgley D.J."/>
            <person name="Greenfield P."/>
            <person name="Bradbury M."/>
            <person name="Lacey E."/>
            <person name="Busk P.K."/>
            <person name="Pilgaard B."/>
            <person name="Chooi Y.H."/>
            <person name="Piggott A.M."/>
        </authorList>
    </citation>
    <scope>NUCLEOTIDE SEQUENCE [LARGE SCALE GENOMIC DNA]</scope>
    <source>
        <strain evidence="4 5">FRR 5400</strain>
    </source>
</reference>
<dbReference type="SMART" id="SM00248">
    <property type="entry name" value="ANK"/>
    <property type="match status" value="3"/>
</dbReference>
<dbReference type="PANTHER" id="PTHR24198">
    <property type="entry name" value="ANKYRIN REPEAT AND PROTEIN KINASE DOMAIN-CONTAINING PROTEIN"/>
    <property type="match status" value="1"/>
</dbReference>
<dbReference type="Gene3D" id="1.25.40.20">
    <property type="entry name" value="Ankyrin repeat-containing domain"/>
    <property type="match status" value="2"/>
</dbReference>
<dbReference type="Pfam" id="PF12796">
    <property type="entry name" value="Ank_2"/>
    <property type="match status" value="2"/>
</dbReference>
<comment type="caution">
    <text evidence="4">The sequence shown here is derived from an EMBL/GenBank/DDBJ whole genome shotgun (WGS) entry which is preliminary data.</text>
</comment>
<dbReference type="PROSITE" id="PS50088">
    <property type="entry name" value="ANK_REPEAT"/>
    <property type="match status" value="1"/>
</dbReference>